<name>W9R3J1_9ROSA</name>
<dbReference type="AlphaFoldDB" id="W9R3J1"/>
<gene>
    <name evidence="1" type="ORF">L484_017212</name>
</gene>
<evidence type="ECO:0000313" key="1">
    <source>
        <dbReference type="EMBL" id="EXB55301.1"/>
    </source>
</evidence>
<accession>W9R3J1</accession>
<protein>
    <submittedName>
        <fullName evidence="1">Uncharacterized protein</fullName>
    </submittedName>
</protein>
<sequence>MAAAPENIWTSKQLSFFGHRLKERVENWPISDSSLSSIDSFAIFRQFFSIVSVSAAQLLSI</sequence>
<keyword evidence="2" id="KW-1185">Reference proteome</keyword>
<evidence type="ECO:0000313" key="2">
    <source>
        <dbReference type="Proteomes" id="UP000030645"/>
    </source>
</evidence>
<organism evidence="1 2">
    <name type="scientific">Morus notabilis</name>
    <dbReference type="NCBI Taxonomy" id="981085"/>
    <lineage>
        <taxon>Eukaryota</taxon>
        <taxon>Viridiplantae</taxon>
        <taxon>Streptophyta</taxon>
        <taxon>Embryophyta</taxon>
        <taxon>Tracheophyta</taxon>
        <taxon>Spermatophyta</taxon>
        <taxon>Magnoliopsida</taxon>
        <taxon>eudicotyledons</taxon>
        <taxon>Gunneridae</taxon>
        <taxon>Pentapetalae</taxon>
        <taxon>rosids</taxon>
        <taxon>fabids</taxon>
        <taxon>Rosales</taxon>
        <taxon>Moraceae</taxon>
        <taxon>Moreae</taxon>
        <taxon>Morus</taxon>
    </lineage>
</organism>
<dbReference type="Proteomes" id="UP000030645">
    <property type="component" value="Unassembled WGS sequence"/>
</dbReference>
<dbReference type="EMBL" id="KE344232">
    <property type="protein sequence ID" value="EXB55301.1"/>
    <property type="molecule type" value="Genomic_DNA"/>
</dbReference>
<proteinExistence type="predicted"/>
<reference evidence="2" key="1">
    <citation type="submission" date="2013-01" db="EMBL/GenBank/DDBJ databases">
        <title>Draft Genome Sequence of a Mulberry Tree, Morus notabilis C.K. Schneid.</title>
        <authorList>
            <person name="He N."/>
            <person name="Zhao S."/>
        </authorList>
    </citation>
    <scope>NUCLEOTIDE SEQUENCE</scope>
</reference>